<proteinExistence type="predicted"/>
<feature type="domain" description="Tape measure protein N-terminal" evidence="2">
    <location>
        <begin position="63"/>
        <end position="249"/>
    </location>
</feature>
<reference evidence="3 4" key="1">
    <citation type="submission" date="2019-12" db="EMBL/GenBank/DDBJ databases">
        <title>Novel species isolated from a subtropical stream in China.</title>
        <authorList>
            <person name="Lu H."/>
        </authorList>
    </citation>
    <scope>NUCLEOTIDE SEQUENCE [LARGE SCALE GENOMIC DNA]</scope>
    <source>
        <strain evidence="3 4">FT94W</strain>
    </source>
</reference>
<feature type="coiled-coil region" evidence="1">
    <location>
        <begin position="1284"/>
        <end position="1318"/>
    </location>
</feature>
<protein>
    <submittedName>
        <fullName evidence="3">Tape measure protein</fullName>
    </submittedName>
</protein>
<dbReference type="Pfam" id="PF20155">
    <property type="entry name" value="TMP_3"/>
    <property type="match status" value="1"/>
</dbReference>
<evidence type="ECO:0000313" key="4">
    <source>
        <dbReference type="Proteomes" id="UP000449678"/>
    </source>
</evidence>
<evidence type="ECO:0000256" key="1">
    <source>
        <dbReference type="SAM" id="Coils"/>
    </source>
</evidence>
<gene>
    <name evidence="3" type="ORF">GTP38_11400</name>
</gene>
<evidence type="ECO:0000313" key="3">
    <source>
        <dbReference type="EMBL" id="MYM34942.1"/>
    </source>
</evidence>
<keyword evidence="4" id="KW-1185">Reference proteome</keyword>
<evidence type="ECO:0000259" key="2">
    <source>
        <dbReference type="Pfam" id="PF20155"/>
    </source>
</evidence>
<dbReference type="InterPro" id="IPR013491">
    <property type="entry name" value="Tape_meas_N"/>
</dbReference>
<dbReference type="EMBL" id="WWCO01000006">
    <property type="protein sequence ID" value="MYM34942.1"/>
    <property type="molecule type" value="Genomic_DNA"/>
</dbReference>
<feature type="coiled-coil region" evidence="1">
    <location>
        <begin position="1682"/>
        <end position="1713"/>
    </location>
</feature>
<accession>A0ABW9V856</accession>
<sequence length="1742" mass="180568">MTVDIATLGIRIDSREALTAAQSLERMRDSGARAEQQAASLDVVTRKLSQALQLLGVGAGVGAIIRMADEYTKFNAQIKLATQSQREYAAAVDDVRRIANAAQQDLAATGTLYARITNGTRELGVQQKQVAAITETVNLALKVSGATAAESASAQLQLSQAFASGALRGEEFNAVNEAAPRLMKALADGLGVPIGALKKMAEEGLLTTRVMSEVLPKSLDPLKEESKQIQTIAGAFTVLKNNVMEFTGTQAQASGAVSVLTGGIMLLAGNLDVLLGVVGTLAAAKLATSLSAWATGAYQSAAANRTLALSNLAAADANVAASAAALATARAREAELRASVLAAEGVVALAITENGLIPAQARSAAAAQAHTAALAAQTAAASAASVGMGVLRGALAFLGGPIGAVVTVLGVAATAWSWYSSRSTEANTKTTDETKASTAEVVAQMTKQIEVMERRNKMALAGAPTTGKQNTLDDKLSDIVAQMDQVAKAEGDYAKLSYEARGEVLKVLGSQYGDVTALIERFNKASADGAGNTAAAKALVDIRERLTGVSGQYQKDLKTYQTALAEGVISIAEYTAGLSALAVETWKGSEAGKAATSAVNKSVEAYKTLISSIRETTATNKLELAAGIDASDAQKARIKLDQELASGKVKLAAGQLASVRAALAEQDASEKALKSQRSVAAAVAELTEQRRQDFEAAAAEAAASQQAVVTFGLTKAQIELLTVARLKDRIAHAADLQLTSDDIAQTERLIAVKQKSADALTKSDALSYIKQLSEENKRFAADSIIDERARAAALLEIDAEVWRKRIALAGEGTEAQRAMQEQYQTWYQNQQQKPAIDEWRASVKKYDDVFRTGFADMLNHGKSGWKSFTTSLLTTFKTTVADQIYKMLAQPFVVSMVGNLMGVTGSGAAGVVANGAASAAGSSLGLGTGLGGTIGAIGNGAMQTAGAVMSGQIGLFDTIAAGWSAATSGTMAGFTAGMSSLAGTLGPIALGVAAVTSLVKKWDTSGTIHTGGAASASAAGVSNIDAKTLGFQRINVAEATNTLTAQLATSIVGILDSTAKTFGKTAGYTVSTGFADDSSRDGAWGALSIHNGNGLVSAWGDANSRWAPKVFSDGEAGQKEYLADISKSVRSALDGIGMPEWATSMLSSLGSAPALEDLAKVVDTINATQKALALMGDRLTGFAGLSDAAVSALIKASGGMEGLAANASAYYDSFYSEGEKTAVVTKQVADALKAVGVEMPATREGYRAEVEARLKLGAAGADAVAALLANASAYAQVVPAIEAVTAATRSLADIESERVDLQNQLDQLTMTQEQLAAKARSAIDGHNLALYDQVQAAQAAKDATETAAAAAAALASTNANYQQQIDQLLAAREGEAAVRALGIAGMSASTVALYDRLKALQAEDKATAAATEAIKKAQDAAAETARQAQQQYAEQVRDWQATVDSARNALSQAYERESSALESAISKAREFAQAMRSFSDSLKIGDLSTLSPEAKYAEAQRQFANATPEQLQGASTALLEASKAYNSNSEAYARDYAAVQEAISQAAVAADSQVVAAQQQLNYLALQVSGIAEVNKSVLSVVDALAAYKAAVAAPIVPAQNYGAGTVAPGYLPGTTAGWTNIDWNYIRKQAVDGSHENGLWSVPRNGYIAELHEEEAVLTRPQAQQWRAGQIGASASGGTEIAALLREVVAENREMRAELAEVKGQLQAANTQRGAIAQAQLRQGDAVAQKLDKTARKLETI</sequence>
<dbReference type="NCBIfam" id="TIGR02675">
    <property type="entry name" value="tape_meas_nterm"/>
    <property type="match status" value="1"/>
</dbReference>
<organism evidence="3 4">
    <name type="scientific">Duganella lactea</name>
    <dbReference type="NCBI Taxonomy" id="2692173"/>
    <lineage>
        <taxon>Bacteria</taxon>
        <taxon>Pseudomonadati</taxon>
        <taxon>Pseudomonadota</taxon>
        <taxon>Betaproteobacteria</taxon>
        <taxon>Burkholderiales</taxon>
        <taxon>Oxalobacteraceae</taxon>
        <taxon>Telluria group</taxon>
        <taxon>Duganella</taxon>
    </lineage>
</organism>
<comment type="caution">
    <text evidence="3">The sequence shown here is derived from an EMBL/GenBank/DDBJ whole genome shotgun (WGS) entry which is preliminary data.</text>
</comment>
<dbReference type="RefSeq" id="WP_160990320.1">
    <property type="nucleotide sequence ID" value="NZ_WWCO01000006.1"/>
</dbReference>
<name>A0ABW9V856_9BURK</name>
<dbReference type="Proteomes" id="UP000449678">
    <property type="component" value="Unassembled WGS sequence"/>
</dbReference>
<keyword evidence="1" id="KW-0175">Coiled coil</keyword>